<proteinExistence type="inferred from homology"/>
<dbReference type="InterPro" id="IPR013249">
    <property type="entry name" value="RNA_pol_sigma70_r4_t2"/>
</dbReference>
<dbReference type="Gene3D" id="1.10.1740.10">
    <property type="match status" value="1"/>
</dbReference>
<comment type="similarity">
    <text evidence="1">Belongs to the sigma-70 factor family. ECF subfamily.</text>
</comment>
<evidence type="ECO:0000256" key="1">
    <source>
        <dbReference type="ARBA" id="ARBA00010641"/>
    </source>
</evidence>
<dbReference type="Pfam" id="PF04542">
    <property type="entry name" value="Sigma70_r2"/>
    <property type="match status" value="1"/>
</dbReference>
<dbReference type="InterPro" id="IPR014284">
    <property type="entry name" value="RNA_pol_sigma-70_dom"/>
</dbReference>
<dbReference type="Pfam" id="PF08281">
    <property type="entry name" value="Sigma70_r4_2"/>
    <property type="match status" value="1"/>
</dbReference>
<dbReference type="InterPro" id="IPR007627">
    <property type="entry name" value="RNA_pol_sigma70_r2"/>
</dbReference>
<keyword evidence="6" id="KW-0175">Coiled coil</keyword>
<dbReference type="PANTHER" id="PTHR43133">
    <property type="entry name" value="RNA POLYMERASE ECF-TYPE SIGMA FACTO"/>
    <property type="match status" value="1"/>
</dbReference>
<reference evidence="10" key="1">
    <citation type="journal article" date="2019" name="Int. J. Syst. Evol. Microbiol.">
        <title>The Global Catalogue of Microorganisms (GCM) 10K type strain sequencing project: providing services to taxonomists for standard genome sequencing and annotation.</title>
        <authorList>
            <consortium name="The Broad Institute Genomics Platform"/>
            <consortium name="The Broad Institute Genome Sequencing Center for Infectious Disease"/>
            <person name="Wu L."/>
            <person name="Ma J."/>
        </authorList>
    </citation>
    <scope>NUCLEOTIDE SEQUENCE [LARGE SCALE GENOMIC DNA]</scope>
    <source>
        <strain evidence="10">JCM 32105</strain>
    </source>
</reference>
<evidence type="ECO:0000256" key="4">
    <source>
        <dbReference type="ARBA" id="ARBA00023125"/>
    </source>
</evidence>
<evidence type="ECO:0000259" key="7">
    <source>
        <dbReference type="Pfam" id="PF04542"/>
    </source>
</evidence>
<feature type="coiled-coil region" evidence="6">
    <location>
        <begin position="117"/>
        <end position="144"/>
    </location>
</feature>
<protein>
    <submittedName>
        <fullName evidence="9">Sigma-70 family RNA polymerase sigma factor</fullName>
    </submittedName>
</protein>
<evidence type="ECO:0000256" key="2">
    <source>
        <dbReference type="ARBA" id="ARBA00023015"/>
    </source>
</evidence>
<name>A0ABP8NGL5_9BACT</name>
<dbReference type="InterPro" id="IPR036388">
    <property type="entry name" value="WH-like_DNA-bd_sf"/>
</dbReference>
<keyword evidence="5" id="KW-0804">Transcription</keyword>
<organism evidence="9 10">
    <name type="scientific">Nemorincola caseinilytica</name>
    <dbReference type="NCBI Taxonomy" id="2054315"/>
    <lineage>
        <taxon>Bacteria</taxon>
        <taxon>Pseudomonadati</taxon>
        <taxon>Bacteroidota</taxon>
        <taxon>Chitinophagia</taxon>
        <taxon>Chitinophagales</taxon>
        <taxon>Chitinophagaceae</taxon>
        <taxon>Nemorincola</taxon>
    </lineage>
</organism>
<feature type="domain" description="RNA polymerase sigma factor 70 region 4 type 2" evidence="8">
    <location>
        <begin position="125"/>
        <end position="177"/>
    </location>
</feature>
<keyword evidence="4" id="KW-0238">DNA-binding</keyword>
<evidence type="ECO:0000259" key="8">
    <source>
        <dbReference type="Pfam" id="PF08281"/>
    </source>
</evidence>
<dbReference type="InterPro" id="IPR039425">
    <property type="entry name" value="RNA_pol_sigma-70-like"/>
</dbReference>
<dbReference type="Gene3D" id="1.10.10.10">
    <property type="entry name" value="Winged helix-like DNA-binding domain superfamily/Winged helix DNA-binding domain"/>
    <property type="match status" value="1"/>
</dbReference>
<evidence type="ECO:0000256" key="6">
    <source>
        <dbReference type="SAM" id="Coils"/>
    </source>
</evidence>
<evidence type="ECO:0000313" key="9">
    <source>
        <dbReference type="EMBL" id="GAA4467047.1"/>
    </source>
</evidence>
<keyword evidence="2" id="KW-0805">Transcription regulation</keyword>
<comment type="caution">
    <text evidence="9">The sequence shown here is derived from an EMBL/GenBank/DDBJ whole genome shotgun (WGS) entry which is preliminary data.</text>
</comment>
<dbReference type="EMBL" id="BAABFA010000015">
    <property type="protein sequence ID" value="GAA4467047.1"/>
    <property type="molecule type" value="Genomic_DNA"/>
</dbReference>
<dbReference type="PANTHER" id="PTHR43133:SF8">
    <property type="entry name" value="RNA POLYMERASE SIGMA FACTOR HI_1459-RELATED"/>
    <property type="match status" value="1"/>
</dbReference>
<gene>
    <name evidence="9" type="ORF">GCM10023093_22170</name>
</gene>
<dbReference type="SUPFAM" id="SSF88659">
    <property type="entry name" value="Sigma3 and sigma4 domains of RNA polymerase sigma factors"/>
    <property type="match status" value="1"/>
</dbReference>
<dbReference type="Proteomes" id="UP001500067">
    <property type="component" value="Unassembled WGS sequence"/>
</dbReference>
<keyword evidence="10" id="KW-1185">Reference proteome</keyword>
<accession>A0ABP8NGL5</accession>
<evidence type="ECO:0000256" key="5">
    <source>
        <dbReference type="ARBA" id="ARBA00023163"/>
    </source>
</evidence>
<dbReference type="InterPro" id="IPR013325">
    <property type="entry name" value="RNA_pol_sigma_r2"/>
</dbReference>
<evidence type="ECO:0000256" key="3">
    <source>
        <dbReference type="ARBA" id="ARBA00023082"/>
    </source>
</evidence>
<dbReference type="InterPro" id="IPR013324">
    <property type="entry name" value="RNA_pol_sigma_r3/r4-like"/>
</dbReference>
<keyword evidence="3" id="KW-0731">Sigma factor</keyword>
<feature type="domain" description="RNA polymerase sigma-70 region 2" evidence="7">
    <location>
        <begin position="31"/>
        <end position="96"/>
    </location>
</feature>
<dbReference type="SUPFAM" id="SSF88946">
    <property type="entry name" value="Sigma2 domain of RNA polymerase sigma factors"/>
    <property type="match status" value="1"/>
</dbReference>
<sequence>MPSLAQHTDLSDEQLLAAYRDSRDNRWLGALLQRYTALLLGVGMKYLKDHTLAEDAVQHVFETTLTRLPEGPIANFKGWLYVLMRNHCLQLLRDKRYMADETAIQEVEYSANGVEDAQWLEHSLQQMAEALEQINTEQREAIELFYLQKCSYEQIIERTGFTFMQVKSYIQNGKRNLKAILMKKLGSTEK</sequence>
<dbReference type="RefSeq" id="WP_345083118.1">
    <property type="nucleotide sequence ID" value="NZ_BAABFA010000015.1"/>
</dbReference>
<evidence type="ECO:0000313" key="10">
    <source>
        <dbReference type="Proteomes" id="UP001500067"/>
    </source>
</evidence>
<dbReference type="NCBIfam" id="TIGR02937">
    <property type="entry name" value="sigma70-ECF"/>
    <property type="match status" value="1"/>
</dbReference>